<dbReference type="PANTHER" id="PTHR12110:SF21">
    <property type="entry name" value="XYLOSE ISOMERASE-LIKE TIM BARREL DOMAIN-CONTAINING PROTEIN"/>
    <property type="match status" value="1"/>
</dbReference>
<evidence type="ECO:0000313" key="3">
    <source>
        <dbReference type="Proteomes" id="UP000305654"/>
    </source>
</evidence>
<dbReference type="OrthoDB" id="9801426at2"/>
<reference evidence="2 3" key="1">
    <citation type="submission" date="2019-05" db="EMBL/GenBank/DDBJ databases">
        <authorList>
            <person name="Pankratov T."/>
            <person name="Grouzdev D."/>
        </authorList>
    </citation>
    <scope>NUCLEOTIDE SEQUENCE [LARGE SCALE GENOMIC DNA]</scope>
    <source>
        <strain evidence="2 3">KEBCLARHB70R</strain>
    </source>
</reference>
<dbReference type="PANTHER" id="PTHR12110">
    <property type="entry name" value="HYDROXYPYRUVATE ISOMERASE"/>
    <property type="match status" value="1"/>
</dbReference>
<dbReference type="GO" id="GO:0016853">
    <property type="term" value="F:isomerase activity"/>
    <property type="evidence" value="ECO:0007669"/>
    <property type="project" value="UniProtKB-KW"/>
</dbReference>
<dbReference type="Proteomes" id="UP000305654">
    <property type="component" value="Unassembled WGS sequence"/>
</dbReference>
<dbReference type="Gene3D" id="3.20.20.150">
    <property type="entry name" value="Divalent-metal-dependent TIM barrel enzymes"/>
    <property type="match status" value="1"/>
</dbReference>
<dbReference type="AlphaFoldDB" id="A0A5R9J8Q5"/>
<dbReference type="Pfam" id="PF01261">
    <property type="entry name" value="AP_endonuc_2"/>
    <property type="match status" value="1"/>
</dbReference>
<keyword evidence="2" id="KW-0413">Isomerase</keyword>
<protein>
    <submittedName>
        <fullName evidence="2">Sugar phosphate isomerase/epimerase</fullName>
    </submittedName>
</protein>
<comment type="caution">
    <text evidence="2">The sequence shown here is derived from an EMBL/GenBank/DDBJ whole genome shotgun (WGS) entry which is preliminary data.</text>
</comment>
<feature type="domain" description="Xylose isomerase-like TIM barrel" evidence="1">
    <location>
        <begin position="24"/>
        <end position="253"/>
    </location>
</feature>
<dbReference type="InterPro" id="IPR036237">
    <property type="entry name" value="Xyl_isomerase-like_sf"/>
</dbReference>
<evidence type="ECO:0000313" key="2">
    <source>
        <dbReference type="EMBL" id="TLU73975.1"/>
    </source>
</evidence>
<keyword evidence="3" id="KW-1185">Reference proteome</keyword>
<dbReference type="EMBL" id="VCDI01000001">
    <property type="protein sequence ID" value="TLU73975.1"/>
    <property type="molecule type" value="Genomic_DNA"/>
</dbReference>
<dbReference type="InterPro" id="IPR013022">
    <property type="entry name" value="Xyl_isomerase-like_TIM-brl"/>
</dbReference>
<gene>
    <name evidence="2" type="ORF">FE263_01780</name>
</gene>
<sequence length="277" mass="28286">MRLAVSNLAWDPALVPDARMLAMLARGGASGVEVAPTRLAPWNEITPSRLQGFRDACRGEGLSVSSLQAIFYGCTGMALLAGDAEFASMREQVRRLAGIATGLGAPVAVFGAPAYRSRGALTLSAATDLASDRLWQLAELAGAGGVVLGLEPVPAVYGADFLERAGEVIGMVSRVGHPGLRVHLDTACVALAGDDPVAAIAAAGPLLAHYHMSEPRLGGFAAPVLDHAAVARALDEAGYTGWVVIEMLAAGAACEDDVATALAFAAAVGGRRSACRS</sequence>
<organism evidence="2 3">
    <name type="scientific">Lichenicoccus roseus</name>
    <dbReference type="NCBI Taxonomy" id="2683649"/>
    <lineage>
        <taxon>Bacteria</taxon>
        <taxon>Pseudomonadati</taxon>
        <taxon>Pseudomonadota</taxon>
        <taxon>Alphaproteobacteria</taxon>
        <taxon>Acetobacterales</taxon>
        <taxon>Acetobacteraceae</taxon>
        <taxon>Lichenicoccus</taxon>
    </lineage>
</organism>
<proteinExistence type="predicted"/>
<dbReference type="SUPFAM" id="SSF51658">
    <property type="entry name" value="Xylose isomerase-like"/>
    <property type="match status" value="1"/>
</dbReference>
<dbReference type="RefSeq" id="WP_138324228.1">
    <property type="nucleotide sequence ID" value="NZ_VCDI01000001.1"/>
</dbReference>
<dbReference type="InterPro" id="IPR050312">
    <property type="entry name" value="IolE/XylAMocC-like"/>
</dbReference>
<accession>A0A5R9J8Q5</accession>
<name>A0A5R9J8Q5_9PROT</name>
<evidence type="ECO:0000259" key="1">
    <source>
        <dbReference type="Pfam" id="PF01261"/>
    </source>
</evidence>